<dbReference type="InterPro" id="IPR049516">
    <property type="entry name" value="FAD-depend_C"/>
</dbReference>
<reference evidence="3" key="2">
    <citation type="submission" date="2021-04" db="EMBL/GenBank/DDBJ databases">
        <authorList>
            <person name="Gilroy R."/>
        </authorList>
    </citation>
    <scope>NUCLEOTIDE SEQUENCE</scope>
    <source>
        <strain evidence="3">ChiSxjej3B15-1167</strain>
    </source>
</reference>
<dbReference type="SUPFAM" id="SSF51905">
    <property type="entry name" value="FAD/NAD(P)-binding domain"/>
    <property type="match status" value="1"/>
</dbReference>
<reference evidence="3" key="1">
    <citation type="journal article" date="2021" name="PeerJ">
        <title>Extensive microbial diversity within the chicken gut microbiome revealed by metagenomics and culture.</title>
        <authorList>
            <person name="Gilroy R."/>
            <person name="Ravi A."/>
            <person name="Getino M."/>
            <person name="Pursley I."/>
            <person name="Horton D.L."/>
            <person name="Alikhan N.F."/>
            <person name="Baker D."/>
            <person name="Gharbi K."/>
            <person name="Hall N."/>
            <person name="Watson M."/>
            <person name="Adriaenssens E.M."/>
            <person name="Foster-Nyarko E."/>
            <person name="Jarju S."/>
            <person name="Secka A."/>
            <person name="Antonio M."/>
            <person name="Oren A."/>
            <person name="Chaudhuri R.R."/>
            <person name="La Ragione R."/>
            <person name="Hildebrand F."/>
            <person name="Pallen M.J."/>
        </authorList>
    </citation>
    <scope>NUCLEOTIDE SEQUENCE</scope>
    <source>
        <strain evidence="3">ChiSxjej3B15-1167</strain>
    </source>
</reference>
<dbReference type="Pfam" id="PF21688">
    <property type="entry name" value="FAD-depend_C"/>
    <property type="match status" value="1"/>
</dbReference>
<dbReference type="InterPro" id="IPR036188">
    <property type="entry name" value="FAD/NAD-bd_sf"/>
</dbReference>
<dbReference type="Gene3D" id="3.50.50.60">
    <property type="entry name" value="FAD/NAD(P)-binding domain"/>
    <property type="match status" value="2"/>
</dbReference>
<feature type="compositionally biased region" description="Basic and acidic residues" evidence="1">
    <location>
        <begin position="89"/>
        <end position="113"/>
    </location>
</feature>
<organism evidence="3 4">
    <name type="scientific">Candidatus Anaerobutyricum stercoripullorum</name>
    <dbReference type="NCBI Taxonomy" id="2838456"/>
    <lineage>
        <taxon>Bacteria</taxon>
        <taxon>Bacillati</taxon>
        <taxon>Bacillota</taxon>
        <taxon>Clostridia</taxon>
        <taxon>Lachnospirales</taxon>
        <taxon>Lachnospiraceae</taxon>
        <taxon>Anaerobutyricum</taxon>
    </lineage>
</organism>
<comment type="caution">
    <text evidence="3">The sequence shown here is derived from an EMBL/GenBank/DDBJ whole genome shotgun (WGS) entry which is preliminary data.</text>
</comment>
<dbReference type="PANTHER" id="PTHR42842:SF3">
    <property type="entry name" value="FAD_NAD(P)-BINDING OXIDOREDUCTASE FAMILY PROTEIN"/>
    <property type="match status" value="1"/>
</dbReference>
<dbReference type="AlphaFoldDB" id="A0A9D2BCX2"/>
<dbReference type="InterPro" id="IPR028348">
    <property type="entry name" value="FAD-binding_protein"/>
</dbReference>
<name>A0A9D2BCX2_9FIRM</name>
<evidence type="ECO:0000313" key="4">
    <source>
        <dbReference type="Proteomes" id="UP000886805"/>
    </source>
</evidence>
<gene>
    <name evidence="3" type="ORF">H9849_00925</name>
</gene>
<dbReference type="PIRSF" id="PIRSF038984">
    <property type="entry name" value="FAD_binding_protein"/>
    <property type="match status" value="1"/>
</dbReference>
<accession>A0A9D2BCX2</accession>
<sequence length="611" mass="67777">MIRINQLKLKIPHTEEELTEEIIRRAYGKRPEKWKIVRRSVDARKKPELYYTYTIDASFGDEKKILHHRNSKWSRVSETKYRFPYPQTAKERSDGREHQMSQRQEQSEHRQRQPDAWSIGRGRILSQEQRPVIIGAGPAGLFAALMLARSGFAPVLFERGDAVDVRSEKVEQFFAGGPLDVESNVQFGEGGAGTFSDGKLNTVVKDKSGRNRFVLEEFVRHGAPEEILYEAKPHIGTDILKNVVASIREEIRSLGGEVHFRTKLAGLLTEEEDCSAVLHGFSGTDGAKMISAHAGGTRRIVGVRLESGGRVFERACENVILAIGHSARDTFSMLYEENVPMHPKAFAIGVRVEHPAQMINESQYGKGYPEGMPTASYKLTHQCKNGRGIYSFCMCPGGYVVNSSSEQGRLCVNGMSYHGRDSRNSNSAIITTVTPEDYMALAPALLSDREASGKMKERPLCHPLSGMEFQRRYEELAYGVGGGKAPVQLYGDFREGRASTGFGEVRTCMKGQWQFADLRNCLPSYIVESLLEGMEAFGHRIAGFDRPDAIFAGVETRTSSPVRMERDESGQSVVRGLFPCGEGAGYAGGITSAAMDGIRMAEAVAARILER</sequence>
<dbReference type="Gene3D" id="3.30.70.2700">
    <property type="match status" value="1"/>
</dbReference>
<feature type="domain" description="FAD-dependent protein C-terminal" evidence="2">
    <location>
        <begin position="345"/>
        <end position="558"/>
    </location>
</feature>
<dbReference type="Pfam" id="PF13450">
    <property type="entry name" value="NAD_binding_8"/>
    <property type="match status" value="1"/>
</dbReference>
<dbReference type="PANTHER" id="PTHR42842">
    <property type="entry name" value="FAD/NAD(P)-BINDING OXIDOREDUCTASE"/>
    <property type="match status" value="1"/>
</dbReference>
<proteinExistence type="predicted"/>
<protein>
    <submittedName>
        <fullName evidence="3">FAD-dependent oxidoreductase</fullName>
    </submittedName>
</protein>
<evidence type="ECO:0000256" key="1">
    <source>
        <dbReference type="SAM" id="MobiDB-lite"/>
    </source>
</evidence>
<evidence type="ECO:0000313" key="3">
    <source>
        <dbReference type="EMBL" id="HIX71561.1"/>
    </source>
</evidence>
<feature type="region of interest" description="Disordered" evidence="1">
    <location>
        <begin position="84"/>
        <end position="119"/>
    </location>
</feature>
<dbReference type="Proteomes" id="UP000886805">
    <property type="component" value="Unassembled WGS sequence"/>
</dbReference>
<evidence type="ECO:0000259" key="2">
    <source>
        <dbReference type="Pfam" id="PF21688"/>
    </source>
</evidence>
<dbReference type="EMBL" id="DXEQ01000023">
    <property type="protein sequence ID" value="HIX71561.1"/>
    <property type="molecule type" value="Genomic_DNA"/>
</dbReference>